<dbReference type="Proteomes" id="UP001548832">
    <property type="component" value="Unassembled WGS sequence"/>
</dbReference>
<name>A0ABV2D733_9HYPH</name>
<keyword evidence="2" id="KW-1185">Reference proteome</keyword>
<dbReference type="EMBL" id="JBEWSZ010000001">
    <property type="protein sequence ID" value="MET2825834.1"/>
    <property type="molecule type" value="Genomic_DNA"/>
</dbReference>
<comment type="caution">
    <text evidence="1">The sequence shown here is derived from an EMBL/GenBank/DDBJ whole genome shotgun (WGS) entry which is preliminary data.</text>
</comment>
<dbReference type="RefSeq" id="WP_354457911.1">
    <property type="nucleotide sequence ID" value="NZ_JBEWSZ010000001.1"/>
</dbReference>
<accession>A0ABV2D733</accession>
<reference evidence="1 2" key="1">
    <citation type="submission" date="2024-06" db="EMBL/GenBank/DDBJ databases">
        <authorList>
            <person name="Kim D.-U."/>
        </authorList>
    </citation>
    <scope>NUCLEOTIDE SEQUENCE [LARGE SCALE GENOMIC DNA]</scope>
    <source>
        <strain evidence="1 2">KACC15460</strain>
    </source>
</reference>
<proteinExistence type="predicted"/>
<gene>
    <name evidence="1" type="ORF">ABVQ20_02470</name>
</gene>
<evidence type="ECO:0000313" key="1">
    <source>
        <dbReference type="EMBL" id="MET2825834.1"/>
    </source>
</evidence>
<protein>
    <submittedName>
        <fullName evidence="1">Uncharacterized protein</fullName>
    </submittedName>
</protein>
<sequence>MSKSIGKAVNSNTTRLHLTAGSHASRDEGTCALEMVAWLSGAPHTDRPTGVCPIIAAFVRGINDSANESTRDELIPHLTVLIGTIDPAMQQSRNEFFAWQAIHAAGVVLRGEGKNRFGRFLGASTTLEEARGRAERIREIMRGREKGVERHFTPIDRALYHAHRAANCALWFARSSHLPFGGATSMTPETASADSSASVFAIAFELGIAEAWSMALQATGAAAGLENGAAHRWHQTECDRHGK</sequence>
<organism evidence="1 2">
    <name type="scientific">Mesorhizobium shangrilense</name>
    <dbReference type="NCBI Taxonomy" id="460060"/>
    <lineage>
        <taxon>Bacteria</taxon>
        <taxon>Pseudomonadati</taxon>
        <taxon>Pseudomonadota</taxon>
        <taxon>Alphaproteobacteria</taxon>
        <taxon>Hyphomicrobiales</taxon>
        <taxon>Phyllobacteriaceae</taxon>
        <taxon>Mesorhizobium</taxon>
    </lineage>
</organism>
<evidence type="ECO:0000313" key="2">
    <source>
        <dbReference type="Proteomes" id="UP001548832"/>
    </source>
</evidence>